<dbReference type="Pfam" id="PF00753">
    <property type="entry name" value="Lactamase_B"/>
    <property type="match status" value="1"/>
</dbReference>
<name>A0A1H0MVG5_9BURK</name>
<accession>A0A1H0MVG5</accession>
<dbReference type="InterPro" id="IPR050855">
    <property type="entry name" value="NDM-1-like"/>
</dbReference>
<dbReference type="PANTHER" id="PTHR42951">
    <property type="entry name" value="METALLO-BETA-LACTAMASE DOMAIN-CONTAINING"/>
    <property type="match status" value="1"/>
</dbReference>
<keyword evidence="3" id="KW-1185">Reference proteome</keyword>
<feature type="domain" description="Metallo-beta-lactamase" evidence="1">
    <location>
        <begin position="30"/>
        <end position="215"/>
    </location>
</feature>
<proteinExistence type="predicted"/>
<dbReference type="InterPro" id="IPR036866">
    <property type="entry name" value="RibonucZ/Hydroxyglut_hydro"/>
</dbReference>
<dbReference type="AlphaFoldDB" id="A0A1H0MVG5"/>
<dbReference type="PANTHER" id="PTHR42951:SF14">
    <property type="entry name" value="METALLO-BETA-LACTAMASE SUPERFAMILY PROTEIN"/>
    <property type="match status" value="1"/>
</dbReference>
<protein>
    <submittedName>
        <fullName evidence="2">Glyoxylase, beta-lactamase superfamily II</fullName>
    </submittedName>
</protein>
<evidence type="ECO:0000313" key="2">
    <source>
        <dbReference type="EMBL" id="SDO84295.1"/>
    </source>
</evidence>
<dbReference type="SMART" id="SM00849">
    <property type="entry name" value="Lactamase_B"/>
    <property type="match status" value="1"/>
</dbReference>
<dbReference type="EMBL" id="FNJL01000004">
    <property type="protein sequence ID" value="SDO84295.1"/>
    <property type="molecule type" value="Genomic_DNA"/>
</dbReference>
<reference evidence="3" key="1">
    <citation type="submission" date="2016-10" db="EMBL/GenBank/DDBJ databases">
        <authorList>
            <person name="Varghese N."/>
            <person name="Submissions S."/>
        </authorList>
    </citation>
    <scope>NUCLEOTIDE SEQUENCE [LARGE SCALE GENOMIC DNA]</scope>
    <source>
        <strain evidence="3">DSM 17101</strain>
    </source>
</reference>
<gene>
    <name evidence="2" type="ORF">SAMN04489708_10483</name>
</gene>
<dbReference type="SUPFAM" id="SSF56281">
    <property type="entry name" value="Metallo-hydrolase/oxidoreductase"/>
    <property type="match status" value="1"/>
</dbReference>
<dbReference type="Proteomes" id="UP000199317">
    <property type="component" value="Unassembled WGS sequence"/>
</dbReference>
<organism evidence="2 3">
    <name type="scientific">Paracidovorax cattleyae</name>
    <dbReference type="NCBI Taxonomy" id="80868"/>
    <lineage>
        <taxon>Bacteria</taxon>
        <taxon>Pseudomonadati</taxon>
        <taxon>Pseudomonadota</taxon>
        <taxon>Betaproteobacteria</taxon>
        <taxon>Burkholderiales</taxon>
        <taxon>Comamonadaceae</taxon>
        <taxon>Paracidovorax</taxon>
    </lineage>
</organism>
<dbReference type="CDD" id="cd06262">
    <property type="entry name" value="metallo-hydrolase-like_MBL-fold"/>
    <property type="match status" value="1"/>
</dbReference>
<evidence type="ECO:0000259" key="1">
    <source>
        <dbReference type="SMART" id="SM00849"/>
    </source>
</evidence>
<sequence>MHIPTPQAPTGATPPLLPPGTMVLERGWLSANNIVCVGEDAAAVVDTGYCAHAGQTVSLVAATLGGRPLALIANTHLHSDHCGGNAALQQAWPGARTLVPPGQAAHVRDWDPQALSYTPTGQDCPPFRMDGLLEPGGTVRLGAHDWQIHAAPGHDTHSVVLFEPRHRVLLSADALWQNGFGVVFPELEGEHAFADVAATLDLIAGLAPRTVVPGHGPVFTDVGPALDAARRRLDGFVRDPARHALYAAKVLLKYKLLEWQSVPLARLHAWAGATPYFGLLHAGHFADQPRTAWQEALVHELVRSGAARLDEETLHNA</sequence>
<dbReference type="InterPro" id="IPR001279">
    <property type="entry name" value="Metallo-B-lactamas"/>
</dbReference>
<dbReference type="Gene3D" id="3.60.15.10">
    <property type="entry name" value="Ribonuclease Z/Hydroxyacylglutathione hydrolase-like"/>
    <property type="match status" value="1"/>
</dbReference>
<dbReference type="RefSeq" id="WP_092832600.1">
    <property type="nucleotide sequence ID" value="NZ_CP028290.1"/>
</dbReference>
<evidence type="ECO:0000313" key="3">
    <source>
        <dbReference type="Proteomes" id="UP000199317"/>
    </source>
</evidence>
<dbReference type="OrthoDB" id="2971563at2"/>